<proteinExistence type="predicted"/>
<dbReference type="OrthoDB" id="2562239at2759"/>
<feature type="transmembrane region" description="Helical" evidence="1">
    <location>
        <begin position="58"/>
        <end position="78"/>
    </location>
</feature>
<dbReference type="Pfam" id="PF24800">
    <property type="entry name" value="DUF7702"/>
    <property type="match status" value="1"/>
</dbReference>
<feature type="transmembrane region" description="Helical" evidence="1">
    <location>
        <begin position="236"/>
        <end position="262"/>
    </location>
</feature>
<reference evidence="4" key="2">
    <citation type="submission" date="2013-12" db="EMBL/GenBank/DDBJ databases">
        <title>Evolution of pathogenesis and genome organization in the Tremellales.</title>
        <authorList>
            <person name="Cuomo C."/>
            <person name="Litvintseva A."/>
            <person name="Heitman J."/>
            <person name="Chen Y."/>
            <person name="Sun S."/>
            <person name="Springer D."/>
            <person name="Dromer F."/>
            <person name="Young S."/>
            <person name="Zeng Q."/>
            <person name="Chapman S."/>
            <person name="Gujja S."/>
            <person name="Saif S."/>
            <person name="Birren B."/>
        </authorList>
    </citation>
    <scope>NUCLEOTIDE SEQUENCE [LARGE SCALE GENOMIC DNA]</scope>
    <source>
        <strain evidence="4">BCC8398</strain>
    </source>
</reference>
<evidence type="ECO:0000313" key="4">
    <source>
        <dbReference type="Proteomes" id="UP000092666"/>
    </source>
</evidence>
<sequence length="293" mass="32447">MSSTPSNPQFSAISNINFTGGFPTSKDLAPSIIFLILYVLAAPVLVYRLIKKESRTLLLFRPSIFLVSRIGMLVIRAYMSKNKYSQGLLIAELVLVSVGFMFLIEPAVGLWKLQVDSDMAKEDRPIWVRRLAMILKLAILAALCTALAGSGMISDALKNTDKLNTVKTLREASNVLSVAVVVVLVISTVLTHTRFHLDTRGTIFILGISANLLIVAVYRVVQTFATDPSAAARSLAAFWILQMVFEFFAFVMLIAIAIPVWFPGQTHREKRLASLNNNDIEIGQTRDMSNIRK</sequence>
<reference evidence="3 4" key="1">
    <citation type="submission" date="2013-07" db="EMBL/GenBank/DDBJ databases">
        <title>The Genome Sequence of Cryptococcus heveanensis BCC8398.</title>
        <authorList>
            <consortium name="The Broad Institute Genome Sequencing Platform"/>
            <person name="Cuomo C."/>
            <person name="Litvintseva A."/>
            <person name="Chen Y."/>
            <person name="Heitman J."/>
            <person name="Sun S."/>
            <person name="Springer D."/>
            <person name="Dromer F."/>
            <person name="Young S.K."/>
            <person name="Zeng Q."/>
            <person name="Gargeya S."/>
            <person name="Fitzgerald M."/>
            <person name="Abouelleil A."/>
            <person name="Alvarado L."/>
            <person name="Berlin A.M."/>
            <person name="Chapman S.B."/>
            <person name="Dewar J."/>
            <person name="Goldberg J."/>
            <person name="Griggs A."/>
            <person name="Gujja S."/>
            <person name="Hansen M."/>
            <person name="Howarth C."/>
            <person name="Imamovic A."/>
            <person name="Larimer J."/>
            <person name="McCowan C."/>
            <person name="Murphy C."/>
            <person name="Pearson M."/>
            <person name="Priest M."/>
            <person name="Roberts A."/>
            <person name="Saif S."/>
            <person name="Shea T."/>
            <person name="Sykes S."/>
            <person name="Wortman J."/>
            <person name="Nusbaum C."/>
            <person name="Birren B."/>
        </authorList>
    </citation>
    <scope>NUCLEOTIDE SEQUENCE [LARGE SCALE GENOMIC DNA]</scope>
    <source>
        <strain evidence="3 4">BCC8398</strain>
    </source>
</reference>
<gene>
    <name evidence="3" type="ORF">I316_06059</name>
</gene>
<feature type="transmembrane region" description="Helical" evidence="1">
    <location>
        <begin position="203"/>
        <end position="221"/>
    </location>
</feature>
<keyword evidence="1" id="KW-0812">Transmembrane</keyword>
<dbReference type="AlphaFoldDB" id="A0A1B9GMS1"/>
<keyword evidence="1" id="KW-1133">Transmembrane helix</keyword>
<evidence type="ECO:0000313" key="3">
    <source>
        <dbReference type="EMBL" id="OCF32389.1"/>
    </source>
</evidence>
<evidence type="ECO:0000256" key="1">
    <source>
        <dbReference type="SAM" id="Phobius"/>
    </source>
</evidence>
<dbReference type="EMBL" id="KI669509">
    <property type="protein sequence ID" value="OCF32389.1"/>
    <property type="molecule type" value="Genomic_DNA"/>
</dbReference>
<feature type="transmembrane region" description="Helical" evidence="1">
    <location>
        <begin position="90"/>
        <end position="111"/>
    </location>
</feature>
<keyword evidence="1" id="KW-0472">Membrane</keyword>
<accession>A0A1B9GMS1</accession>
<feature type="transmembrane region" description="Helical" evidence="1">
    <location>
        <begin position="173"/>
        <end position="191"/>
    </location>
</feature>
<organism evidence="3 4">
    <name type="scientific">Kwoniella heveanensis BCC8398</name>
    <dbReference type="NCBI Taxonomy" id="1296120"/>
    <lineage>
        <taxon>Eukaryota</taxon>
        <taxon>Fungi</taxon>
        <taxon>Dikarya</taxon>
        <taxon>Basidiomycota</taxon>
        <taxon>Agaricomycotina</taxon>
        <taxon>Tremellomycetes</taxon>
        <taxon>Tremellales</taxon>
        <taxon>Cryptococcaceae</taxon>
        <taxon>Kwoniella</taxon>
    </lineage>
</organism>
<feature type="domain" description="DUF7702" evidence="2">
    <location>
        <begin position="33"/>
        <end position="256"/>
    </location>
</feature>
<dbReference type="PANTHER" id="PTHR42109">
    <property type="entry name" value="UNPLACED GENOMIC SCAFFOLD UM_SCAF_CONTIG_1.265, WHOLE GENOME SHOTGUN SEQUENCE"/>
    <property type="match status" value="1"/>
</dbReference>
<dbReference type="PANTHER" id="PTHR42109:SF2">
    <property type="entry name" value="INTEGRAL MEMBRANE PROTEIN"/>
    <property type="match status" value="1"/>
</dbReference>
<feature type="transmembrane region" description="Helical" evidence="1">
    <location>
        <begin position="131"/>
        <end position="153"/>
    </location>
</feature>
<feature type="transmembrane region" description="Helical" evidence="1">
    <location>
        <begin position="28"/>
        <end position="46"/>
    </location>
</feature>
<protein>
    <recommendedName>
        <fullName evidence="2">DUF7702 domain-containing protein</fullName>
    </recommendedName>
</protein>
<dbReference type="Proteomes" id="UP000092666">
    <property type="component" value="Unassembled WGS sequence"/>
</dbReference>
<name>A0A1B9GMS1_9TREE</name>
<evidence type="ECO:0000259" key="2">
    <source>
        <dbReference type="Pfam" id="PF24800"/>
    </source>
</evidence>
<keyword evidence="4" id="KW-1185">Reference proteome</keyword>
<dbReference type="InterPro" id="IPR056119">
    <property type="entry name" value="DUF7702"/>
</dbReference>